<evidence type="ECO:0000259" key="4">
    <source>
        <dbReference type="Pfam" id="PF00296"/>
    </source>
</evidence>
<dbReference type="Gene3D" id="3.20.20.30">
    <property type="entry name" value="Luciferase-like domain"/>
    <property type="match status" value="1"/>
</dbReference>
<proteinExistence type="predicted"/>
<dbReference type="PANTHER" id="PTHR30137:SF8">
    <property type="entry name" value="BLR5498 PROTEIN"/>
    <property type="match status" value="1"/>
</dbReference>
<gene>
    <name evidence="5" type="ORF">MUN76_15015</name>
</gene>
<accession>A0ABY4FVN8</accession>
<dbReference type="EMBL" id="CP095043">
    <property type="protein sequence ID" value="UOQ60323.1"/>
    <property type="molecule type" value="Genomic_DNA"/>
</dbReference>
<dbReference type="InterPro" id="IPR011251">
    <property type="entry name" value="Luciferase-like_dom"/>
</dbReference>
<protein>
    <submittedName>
        <fullName evidence="5">LLM class flavin-dependent oxidoreductase</fullName>
    </submittedName>
</protein>
<organism evidence="5 6">
    <name type="scientific">Leucobacter rhizosphaerae</name>
    <dbReference type="NCBI Taxonomy" id="2932245"/>
    <lineage>
        <taxon>Bacteria</taxon>
        <taxon>Bacillati</taxon>
        <taxon>Actinomycetota</taxon>
        <taxon>Actinomycetes</taxon>
        <taxon>Micrococcales</taxon>
        <taxon>Microbacteriaceae</taxon>
        <taxon>Leucobacter</taxon>
    </lineage>
</organism>
<keyword evidence="6" id="KW-1185">Reference proteome</keyword>
<evidence type="ECO:0000256" key="3">
    <source>
        <dbReference type="SAM" id="MobiDB-lite"/>
    </source>
</evidence>
<dbReference type="PANTHER" id="PTHR30137">
    <property type="entry name" value="LUCIFERASE-LIKE MONOOXYGENASE"/>
    <property type="match status" value="1"/>
</dbReference>
<evidence type="ECO:0000313" key="5">
    <source>
        <dbReference type="EMBL" id="UOQ60323.1"/>
    </source>
</evidence>
<dbReference type="RefSeq" id="WP_244685863.1">
    <property type="nucleotide sequence ID" value="NZ_CP095043.1"/>
</dbReference>
<evidence type="ECO:0000256" key="2">
    <source>
        <dbReference type="ARBA" id="ARBA00023033"/>
    </source>
</evidence>
<evidence type="ECO:0000256" key="1">
    <source>
        <dbReference type="ARBA" id="ARBA00023002"/>
    </source>
</evidence>
<reference evidence="5 6" key="1">
    <citation type="submission" date="2022-04" db="EMBL/GenBank/DDBJ databases">
        <title>Leucobacter sp. isolated from rhizosphere of onion.</title>
        <authorList>
            <person name="Won M."/>
            <person name="Lee C.-M."/>
            <person name="Woen H.-Y."/>
            <person name="Kwon S.-W."/>
        </authorList>
    </citation>
    <scope>NUCLEOTIDE SEQUENCE [LARGE SCALE GENOMIC DNA]</scope>
    <source>
        <strain evidence="5 6">H25R-14</strain>
    </source>
</reference>
<keyword evidence="2" id="KW-0503">Monooxygenase</keyword>
<feature type="region of interest" description="Disordered" evidence="3">
    <location>
        <begin position="333"/>
        <end position="374"/>
    </location>
</feature>
<dbReference type="InterPro" id="IPR036661">
    <property type="entry name" value="Luciferase-like_sf"/>
</dbReference>
<keyword evidence="1" id="KW-0560">Oxidoreductase</keyword>
<dbReference type="Pfam" id="PF00296">
    <property type="entry name" value="Bac_luciferase"/>
    <property type="match status" value="1"/>
</dbReference>
<evidence type="ECO:0000313" key="6">
    <source>
        <dbReference type="Proteomes" id="UP000831775"/>
    </source>
</evidence>
<dbReference type="SUPFAM" id="SSF51679">
    <property type="entry name" value="Bacterial luciferase-like"/>
    <property type="match status" value="1"/>
</dbReference>
<name>A0ABY4FVN8_9MICO</name>
<dbReference type="Proteomes" id="UP000831775">
    <property type="component" value="Chromosome"/>
</dbReference>
<feature type="domain" description="Luciferase-like" evidence="4">
    <location>
        <begin position="13"/>
        <end position="288"/>
    </location>
</feature>
<dbReference type="InterPro" id="IPR050766">
    <property type="entry name" value="Bact_Lucif_Oxidored"/>
</dbReference>
<sequence length="374" mass="41261">MPRIDLFYYGDTSPGQSPAQLYREIEEQIVLGDQLGYHGAWVTEHHFSARGEVPDPLTLFARLSGTTQRIRLGTAIACAPYYHPIRLAEQVALVDALSGGRLDLGVGTGMTTPELAAVWGFTPDDAAQRAREVHEILAQAFDTGVVDYTGEFYRFSNVQISPPPGRPAKDLIWTAAGRNAIPLATEHGFRLMIPRPLPLAQRLKINDEYRAAVPGGEVIHLRSGLVGPTREIARERAVEFLREYAAVYLRTRWTGGPDSAAFDDIAEKLSFAVGTASEVADKIWEWTDQFGGTEETAIQFHGPHVQHQHVLESIELFAPQLAELQADAPQTSVPWVDRGIPDRPVPAQLTPYEDGVRDPDVSQPWREPATSATQ</sequence>